<reference evidence="13" key="2">
    <citation type="submission" date="2015-04" db="EMBL/GenBank/DDBJ databases">
        <title>A butyrogenic pathway from the amino acid lysine in a human gut commensal.</title>
        <authorList>
            <person name="de Vos W.M."/>
            <person name="Bui N.T.P."/>
            <person name="Plugge C.M."/>
            <person name="Ritari J."/>
        </authorList>
    </citation>
    <scope>NUCLEOTIDE SEQUENCE [LARGE SCALE GENOMIC DNA]</scope>
    <source>
        <strain evidence="13">AF211</strain>
    </source>
</reference>
<dbReference type="GO" id="GO:0005524">
    <property type="term" value="F:ATP binding"/>
    <property type="evidence" value="ECO:0007669"/>
    <property type="project" value="UniProtKB-KW"/>
</dbReference>
<dbReference type="CDD" id="cd18781">
    <property type="entry name" value="ABC_6TM_AarD_CydDC_like"/>
    <property type="match status" value="1"/>
</dbReference>
<dbReference type="SMART" id="SM00382">
    <property type="entry name" value="AAA"/>
    <property type="match status" value="1"/>
</dbReference>
<dbReference type="PATRIC" id="fig|1297617.4.peg.1953"/>
<name>A0A0S2W4M6_9FIRM</name>
<dbReference type="InterPro" id="IPR027417">
    <property type="entry name" value="P-loop_NTPase"/>
</dbReference>
<feature type="domain" description="ABC transmembrane type-1" evidence="11">
    <location>
        <begin position="26"/>
        <end position="301"/>
    </location>
</feature>
<keyword evidence="7 9" id="KW-1133">Transmembrane helix</keyword>
<dbReference type="InterPro" id="IPR017871">
    <property type="entry name" value="ABC_transporter-like_CS"/>
</dbReference>
<gene>
    <name evidence="12" type="ORF">IB211_01893c</name>
</gene>
<dbReference type="Proteomes" id="UP000064844">
    <property type="component" value="Chromosome"/>
</dbReference>
<dbReference type="EMBL" id="CP011307">
    <property type="protein sequence ID" value="ALP94284.1"/>
    <property type="molecule type" value="Genomic_DNA"/>
</dbReference>
<dbReference type="PANTHER" id="PTHR24221:SF654">
    <property type="entry name" value="ATP-BINDING CASSETTE SUB-FAMILY B MEMBER 6"/>
    <property type="match status" value="1"/>
</dbReference>
<dbReference type="FunFam" id="3.40.50.300:FF:000854">
    <property type="entry name" value="Multidrug ABC transporter ATP-binding protein"/>
    <property type="match status" value="1"/>
</dbReference>
<evidence type="ECO:0000256" key="1">
    <source>
        <dbReference type="ARBA" id="ARBA00004651"/>
    </source>
</evidence>
<dbReference type="GO" id="GO:0016887">
    <property type="term" value="F:ATP hydrolysis activity"/>
    <property type="evidence" value="ECO:0007669"/>
    <property type="project" value="InterPro"/>
</dbReference>
<dbReference type="InterPro" id="IPR011527">
    <property type="entry name" value="ABC1_TM_dom"/>
</dbReference>
<protein>
    <submittedName>
        <fullName evidence="12">Putative ABC transporter</fullName>
    </submittedName>
</protein>
<evidence type="ECO:0000256" key="2">
    <source>
        <dbReference type="ARBA" id="ARBA00022448"/>
    </source>
</evidence>
<dbReference type="Gene3D" id="3.40.50.300">
    <property type="entry name" value="P-loop containing nucleotide triphosphate hydrolases"/>
    <property type="match status" value="1"/>
</dbReference>
<evidence type="ECO:0000256" key="6">
    <source>
        <dbReference type="ARBA" id="ARBA00022840"/>
    </source>
</evidence>
<dbReference type="KEGG" id="ibu:IB211_01893c"/>
<dbReference type="GO" id="GO:0034040">
    <property type="term" value="F:ATPase-coupled lipid transmembrane transporter activity"/>
    <property type="evidence" value="ECO:0007669"/>
    <property type="project" value="TreeGrafter"/>
</dbReference>
<proteinExistence type="predicted"/>
<dbReference type="PANTHER" id="PTHR24221">
    <property type="entry name" value="ATP-BINDING CASSETTE SUB-FAMILY B"/>
    <property type="match status" value="1"/>
</dbReference>
<dbReference type="SUPFAM" id="SSF52540">
    <property type="entry name" value="P-loop containing nucleoside triphosphate hydrolases"/>
    <property type="match status" value="1"/>
</dbReference>
<dbReference type="SUPFAM" id="SSF90123">
    <property type="entry name" value="ABC transporter transmembrane region"/>
    <property type="match status" value="1"/>
</dbReference>
<evidence type="ECO:0000256" key="3">
    <source>
        <dbReference type="ARBA" id="ARBA00022475"/>
    </source>
</evidence>
<accession>A0A0S2W4M6</accession>
<evidence type="ECO:0000313" key="12">
    <source>
        <dbReference type="EMBL" id="ALP94284.1"/>
    </source>
</evidence>
<keyword evidence="3" id="KW-1003">Cell membrane</keyword>
<dbReference type="InterPro" id="IPR039421">
    <property type="entry name" value="Type_1_exporter"/>
</dbReference>
<feature type="transmembrane region" description="Helical" evidence="9">
    <location>
        <begin position="54"/>
        <end position="72"/>
    </location>
</feature>
<dbReference type="PROSITE" id="PS50929">
    <property type="entry name" value="ABC_TM1F"/>
    <property type="match status" value="1"/>
</dbReference>
<organism evidence="12 13">
    <name type="scientific">Intestinimonas butyriciproducens</name>
    <dbReference type="NCBI Taxonomy" id="1297617"/>
    <lineage>
        <taxon>Bacteria</taxon>
        <taxon>Bacillati</taxon>
        <taxon>Bacillota</taxon>
        <taxon>Clostridia</taxon>
        <taxon>Eubacteriales</taxon>
        <taxon>Intestinimonas</taxon>
    </lineage>
</organism>
<evidence type="ECO:0000256" key="9">
    <source>
        <dbReference type="SAM" id="Phobius"/>
    </source>
</evidence>
<dbReference type="STRING" id="1297617.IB211_01893c"/>
<keyword evidence="5" id="KW-0547">Nucleotide-binding</keyword>
<dbReference type="InterPro" id="IPR003593">
    <property type="entry name" value="AAA+_ATPase"/>
</dbReference>
<evidence type="ECO:0000259" key="10">
    <source>
        <dbReference type="PROSITE" id="PS50893"/>
    </source>
</evidence>
<dbReference type="InterPro" id="IPR036640">
    <property type="entry name" value="ABC1_TM_sf"/>
</dbReference>
<comment type="subcellular location">
    <subcellularLocation>
        <location evidence="1">Cell membrane</location>
        <topology evidence="1">Multi-pass membrane protein</topology>
    </subcellularLocation>
</comment>
<dbReference type="PROSITE" id="PS50893">
    <property type="entry name" value="ABC_TRANSPORTER_2"/>
    <property type="match status" value="1"/>
</dbReference>
<dbReference type="AlphaFoldDB" id="A0A0S2W4M6"/>
<evidence type="ECO:0000256" key="5">
    <source>
        <dbReference type="ARBA" id="ARBA00022741"/>
    </source>
</evidence>
<dbReference type="GO" id="GO:0140359">
    <property type="term" value="F:ABC-type transporter activity"/>
    <property type="evidence" value="ECO:0007669"/>
    <property type="project" value="InterPro"/>
</dbReference>
<feature type="transmembrane region" description="Helical" evidence="9">
    <location>
        <begin position="137"/>
        <end position="154"/>
    </location>
</feature>
<reference evidence="12 13" key="1">
    <citation type="journal article" date="2015" name="Nat. Commun.">
        <title>Production of butyrate from lysine and the Amadori product fructoselysine by a human gut commensal.</title>
        <authorList>
            <person name="Bui T.P."/>
            <person name="Ritari J."/>
            <person name="Boeren S."/>
            <person name="de Waard P."/>
            <person name="Plugge C.M."/>
            <person name="de Vos W.M."/>
        </authorList>
    </citation>
    <scope>NUCLEOTIDE SEQUENCE [LARGE SCALE GENOMIC DNA]</scope>
    <source>
        <strain evidence="12 13">AF211</strain>
    </source>
</reference>
<dbReference type="Pfam" id="PF00664">
    <property type="entry name" value="ABC_membrane"/>
    <property type="match status" value="1"/>
</dbReference>
<evidence type="ECO:0000256" key="7">
    <source>
        <dbReference type="ARBA" id="ARBA00022989"/>
    </source>
</evidence>
<feature type="transmembrane region" description="Helical" evidence="9">
    <location>
        <begin position="21"/>
        <end position="42"/>
    </location>
</feature>
<keyword evidence="2" id="KW-0813">Transport</keyword>
<evidence type="ECO:0000313" key="13">
    <source>
        <dbReference type="Proteomes" id="UP000064844"/>
    </source>
</evidence>
<keyword evidence="8 9" id="KW-0472">Membrane</keyword>
<feature type="transmembrane region" description="Helical" evidence="9">
    <location>
        <begin position="272"/>
        <end position="293"/>
    </location>
</feature>
<evidence type="ECO:0000256" key="8">
    <source>
        <dbReference type="ARBA" id="ARBA00023136"/>
    </source>
</evidence>
<dbReference type="PROSITE" id="PS00211">
    <property type="entry name" value="ABC_TRANSPORTER_1"/>
    <property type="match status" value="1"/>
</dbReference>
<keyword evidence="13" id="KW-1185">Reference proteome</keyword>
<feature type="domain" description="ABC transporter" evidence="10">
    <location>
        <begin position="330"/>
        <end position="563"/>
    </location>
</feature>
<dbReference type="GO" id="GO:0005886">
    <property type="term" value="C:plasma membrane"/>
    <property type="evidence" value="ECO:0007669"/>
    <property type="project" value="UniProtKB-SubCell"/>
</dbReference>
<keyword evidence="4 9" id="KW-0812">Transmembrane</keyword>
<dbReference type="InterPro" id="IPR003439">
    <property type="entry name" value="ABC_transporter-like_ATP-bd"/>
</dbReference>
<keyword evidence="6" id="KW-0067">ATP-binding</keyword>
<dbReference type="Gene3D" id="1.20.1560.10">
    <property type="entry name" value="ABC transporter type 1, transmembrane domain"/>
    <property type="match status" value="1"/>
</dbReference>
<dbReference type="Pfam" id="PF00005">
    <property type="entry name" value="ABC_tran"/>
    <property type="match status" value="1"/>
</dbReference>
<feature type="transmembrane region" description="Helical" evidence="9">
    <location>
        <begin position="160"/>
        <end position="176"/>
    </location>
</feature>
<evidence type="ECO:0000256" key="4">
    <source>
        <dbReference type="ARBA" id="ARBA00022692"/>
    </source>
</evidence>
<sequence>MINKRLIAMVPEAKAFIFKKVAANWISLLASVVLWFTVAGMLEQVLEQGTASTGFGAAFAVAAGCIVVRFLLTRLSARYTHQAAASVKARLRPAIYGKLRRLGSGYAAQFPTAEAVQLAGEGVEQLETYFGNYLPQFFYAMLAPLTLLVVFLPLSPLTAAVLFLCVPLIPAAIIAVQKVAKRLLGKYWDAYANLGDSFLENLQGLTTLKVYGADGARHEAMNAEAEHFRKVTMKVLTMQLNSVTIMDLVAYGGTALGSILCARAFLLGQVSFGGAIAMILLASEFFLAMRSLGSFFHVAMNGMAASDRMLRLLDLPEPDQGQTELTNGAITVQGLSFSYGGDKTALSELDCTIPQGCFFAVVGRSGCGKSTLAAILSGVQVHYRGSVRINGTELREGTAESLRHLMTVVSSNSYLFGGSVRSTLLEGKPDAVETELRDALRRVNLLEFVDAQGGLDMPLLERAANLSGGQRQRLALARALLKDSPIYIFDEATSNIDAESEEDIMRVIRSLKGSHTVLLISHRLANVVEADKILYLEHGHLREAGTHRDLMRSGQGYAAMFLAQQELEHPGGKEGKQPCEEAG</sequence>
<evidence type="ECO:0000259" key="11">
    <source>
        <dbReference type="PROSITE" id="PS50929"/>
    </source>
</evidence>